<evidence type="ECO:0000256" key="3">
    <source>
        <dbReference type="ARBA" id="ARBA00023002"/>
    </source>
</evidence>
<keyword evidence="4" id="KW-0408">Iron</keyword>
<dbReference type="SUPFAM" id="SSF46548">
    <property type="entry name" value="alpha-helical ferredoxin"/>
    <property type="match status" value="1"/>
</dbReference>
<proteinExistence type="predicted"/>
<keyword evidence="9" id="KW-1185">Reference proteome</keyword>
<feature type="transmembrane region" description="Helical" evidence="6">
    <location>
        <begin position="65"/>
        <end position="83"/>
    </location>
</feature>
<gene>
    <name evidence="8" type="ORF">E5L68_018655</name>
</gene>
<dbReference type="PROSITE" id="PS51379">
    <property type="entry name" value="4FE4S_FER_2"/>
    <property type="match status" value="2"/>
</dbReference>
<feature type="transmembrane region" description="Helical" evidence="6">
    <location>
        <begin position="152"/>
        <end position="170"/>
    </location>
</feature>
<dbReference type="InterPro" id="IPR017900">
    <property type="entry name" value="4Fe4S_Fe_S_CS"/>
</dbReference>
<accession>A0ABW9JR42</accession>
<name>A0ABW9JR42_9SPHI</name>
<dbReference type="InterPro" id="IPR009051">
    <property type="entry name" value="Helical_ferredxn"/>
</dbReference>
<evidence type="ECO:0000256" key="1">
    <source>
        <dbReference type="ARBA" id="ARBA00022485"/>
    </source>
</evidence>
<evidence type="ECO:0000256" key="5">
    <source>
        <dbReference type="ARBA" id="ARBA00023014"/>
    </source>
</evidence>
<dbReference type="InterPro" id="IPR036197">
    <property type="entry name" value="NarG-like_sf"/>
</dbReference>
<evidence type="ECO:0000259" key="7">
    <source>
        <dbReference type="PROSITE" id="PS51379"/>
    </source>
</evidence>
<dbReference type="PANTHER" id="PTHR43255">
    <property type="entry name" value="IRON-SULFUR-BINDING OXIDOREDUCTASE FADF-RELATED-RELATED"/>
    <property type="match status" value="1"/>
</dbReference>
<protein>
    <submittedName>
        <fullName evidence="8">4Fe-4S dicluster domain-containing protein</fullName>
    </submittedName>
</protein>
<feature type="transmembrane region" description="Helical" evidence="6">
    <location>
        <begin position="211"/>
        <end position="229"/>
    </location>
</feature>
<dbReference type="Gene3D" id="1.10.1060.10">
    <property type="entry name" value="Alpha-helical ferredoxin"/>
    <property type="match status" value="1"/>
</dbReference>
<feature type="domain" description="4Fe-4S ferredoxin-type" evidence="7">
    <location>
        <begin position="290"/>
        <end position="321"/>
    </location>
</feature>
<evidence type="ECO:0000256" key="6">
    <source>
        <dbReference type="SAM" id="Phobius"/>
    </source>
</evidence>
<dbReference type="EMBL" id="SRMP02000049">
    <property type="protein sequence ID" value="MFN0293412.1"/>
    <property type="molecule type" value="Genomic_DNA"/>
</dbReference>
<evidence type="ECO:0000256" key="2">
    <source>
        <dbReference type="ARBA" id="ARBA00022723"/>
    </source>
</evidence>
<evidence type="ECO:0000256" key="4">
    <source>
        <dbReference type="ARBA" id="ARBA00023004"/>
    </source>
</evidence>
<dbReference type="InterPro" id="IPR017896">
    <property type="entry name" value="4Fe4S_Fe-S-bd"/>
</dbReference>
<keyword evidence="2" id="KW-0479">Metal-binding</keyword>
<dbReference type="InterPro" id="IPR051460">
    <property type="entry name" value="HdrC_iron-sulfur_subunit"/>
</dbReference>
<dbReference type="Proteomes" id="UP001517367">
    <property type="component" value="Unassembled WGS sequence"/>
</dbReference>
<feature type="transmembrane region" description="Helical" evidence="6">
    <location>
        <begin position="6"/>
        <end position="23"/>
    </location>
</feature>
<keyword evidence="5" id="KW-0411">Iron-sulfur</keyword>
<keyword evidence="6" id="KW-1133">Transmembrane helix</keyword>
<evidence type="ECO:0000313" key="8">
    <source>
        <dbReference type="EMBL" id="MFN0293412.1"/>
    </source>
</evidence>
<dbReference type="Pfam" id="PF13187">
    <property type="entry name" value="Fer4_9"/>
    <property type="match status" value="1"/>
</dbReference>
<reference evidence="8 9" key="1">
    <citation type="submission" date="2024-12" db="EMBL/GenBank/DDBJ databases">
        <authorList>
            <person name="Hu S."/>
        </authorList>
    </citation>
    <scope>NUCLEOTIDE SEQUENCE [LARGE SCALE GENOMIC DNA]</scope>
    <source>
        <strain evidence="8 9">P-25</strain>
    </source>
</reference>
<dbReference type="PANTHER" id="PTHR43255:SF1">
    <property type="entry name" value="IRON-SULFUR-BINDING OXIDOREDUCTASE FADF-RELATED"/>
    <property type="match status" value="1"/>
</dbReference>
<dbReference type="Gene3D" id="1.20.950.20">
    <property type="entry name" value="Transmembrane di-heme cytochromes, Chain C"/>
    <property type="match status" value="1"/>
</dbReference>
<feature type="domain" description="4Fe-4S ferredoxin-type" evidence="7">
    <location>
        <begin position="355"/>
        <end position="385"/>
    </location>
</feature>
<feature type="transmembrane region" description="Helical" evidence="6">
    <location>
        <begin position="103"/>
        <end position="127"/>
    </location>
</feature>
<keyword evidence="1" id="KW-0004">4Fe-4S</keyword>
<feature type="transmembrane region" description="Helical" evidence="6">
    <location>
        <begin position="182"/>
        <end position="199"/>
    </location>
</feature>
<dbReference type="PROSITE" id="PS00198">
    <property type="entry name" value="4FE4S_FER_1"/>
    <property type="match status" value="2"/>
</dbReference>
<dbReference type="RefSeq" id="WP_138729077.1">
    <property type="nucleotide sequence ID" value="NZ_SRMP02000049.1"/>
</dbReference>
<keyword evidence="3" id="KW-0560">Oxidoreductase</keyword>
<organism evidence="8 9">
    <name type="scientific">Pedobacter helvus</name>
    <dbReference type="NCBI Taxonomy" id="2563444"/>
    <lineage>
        <taxon>Bacteria</taxon>
        <taxon>Pseudomonadati</taxon>
        <taxon>Bacteroidota</taxon>
        <taxon>Sphingobacteriia</taxon>
        <taxon>Sphingobacteriales</taxon>
        <taxon>Sphingobacteriaceae</taxon>
        <taxon>Pedobacter</taxon>
    </lineage>
</organism>
<keyword evidence="6" id="KW-0472">Membrane</keyword>
<comment type="caution">
    <text evidence="8">The sequence shown here is derived from an EMBL/GenBank/DDBJ whole genome shotgun (WGS) entry which is preliminary data.</text>
</comment>
<sequence length="431" mass="48167">MVSQIIFVILALAGTALFAYNARKVIRNIKLGRPVNRTDKPQERLMTMLKVAFGQTKMAVRPIPFFLHLVVYLGFVIINLEVLEIVIDGAFGTHRVFAGLGGFYNFLIGSFELLAAGVWLACAIFLIRRNIVKIKRFSGVEMKSWPKSDANYILITEILLMTAFLTMNAADAKLQALGATHYIAAGAFPVSGLLVGLLPNNLDSLIFIERFCWWFHIVGIFAFLNYLPYSKHFHIMLAFPNTYFSNLKPKGQFTNMDSVTNEVKAMLDPSFVPAETAPGKFGAKDVQDLNRINLLNAYTCTECGRCTSVCPANITGKLLSPRKIMMDTRDRLEEVGRNIDKHGLEHQDGKSLLDDYITREEIWACTSCNACVEACPVNIDPLEIIMDLRRFAVMEESVAPASINAMLGNVENNGAPWKYSPADRFNWSEGN</sequence>
<evidence type="ECO:0000313" key="9">
    <source>
        <dbReference type="Proteomes" id="UP001517367"/>
    </source>
</evidence>
<dbReference type="SUPFAM" id="SSF103501">
    <property type="entry name" value="Respiratory nitrate reductase 1 gamma chain"/>
    <property type="match status" value="1"/>
</dbReference>
<keyword evidence="6" id="KW-0812">Transmembrane</keyword>